<dbReference type="Proteomes" id="UP001237642">
    <property type="component" value="Unassembled WGS sequence"/>
</dbReference>
<dbReference type="AlphaFoldDB" id="A0AAD8MM64"/>
<gene>
    <name evidence="2" type="ORF">POM88_025165</name>
</gene>
<proteinExistence type="predicted"/>
<organism evidence="2 3">
    <name type="scientific">Heracleum sosnowskyi</name>
    <dbReference type="NCBI Taxonomy" id="360622"/>
    <lineage>
        <taxon>Eukaryota</taxon>
        <taxon>Viridiplantae</taxon>
        <taxon>Streptophyta</taxon>
        <taxon>Embryophyta</taxon>
        <taxon>Tracheophyta</taxon>
        <taxon>Spermatophyta</taxon>
        <taxon>Magnoliopsida</taxon>
        <taxon>eudicotyledons</taxon>
        <taxon>Gunneridae</taxon>
        <taxon>Pentapetalae</taxon>
        <taxon>asterids</taxon>
        <taxon>campanulids</taxon>
        <taxon>Apiales</taxon>
        <taxon>Apiaceae</taxon>
        <taxon>Apioideae</taxon>
        <taxon>apioid superclade</taxon>
        <taxon>Tordylieae</taxon>
        <taxon>Tordyliinae</taxon>
        <taxon>Heracleum</taxon>
    </lineage>
</organism>
<keyword evidence="3" id="KW-1185">Reference proteome</keyword>
<reference evidence="2" key="2">
    <citation type="submission" date="2023-05" db="EMBL/GenBank/DDBJ databases">
        <authorList>
            <person name="Schelkunov M.I."/>
        </authorList>
    </citation>
    <scope>NUCLEOTIDE SEQUENCE</scope>
    <source>
        <strain evidence="2">Hsosn_3</strain>
        <tissue evidence="2">Leaf</tissue>
    </source>
</reference>
<reference evidence="2" key="1">
    <citation type="submission" date="2023-02" db="EMBL/GenBank/DDBJ databases">
        <title>Genome of toxic invasive species Heracleum sosnowskyi carries increased number of genes despite the absence of recent whole-genome duplications.</title>
        <authorList>
            <person name="Schelkunov M."/>
            <person name="Shtratnikova V."/>
            <person name="Makarenko M."/>
            <person name="Klepikova A."/>
            <person name="Omelchenko D."/>
            <person name="Novikova G."/>
            <person name="Obukhova E."/>
            <person name="Bogdanov V."/>
            <person name="Penin A."/>
            <person name="Logacheva M."/>
        </authorList>
    </citation>
    <scope>NUCLEOTIDE SEQUENCE</scope>
    <source>
        <strain evidence="2">Hsosn_3</strain>
        <tissue evidence="2">Leaf</tissue>
    </source>
</reference>
<evidence type="ECO:0000313" key="3">
    <source>
        <dbReference type="Proteomes" id="UP001237642"/>
    </source>
</evidence>
<protein>
    <submittedName>
        <fullName evidence="2">Uncharacterized protein</fullName>
    </submittedName>
</protein>
<feature type="compositionally biased region" description="Basic residues" evidence="1">
    <location>
        <begin position="1"/>
        <end position="32"/>
    </location>
</feature>
<name>A0AAD8MM64_9APIA</name>
<feature type="region of interest" description="Disordered" evidence="1">
    <location>
        <begin position="1"/>
        <end position="43"/>
    </location>
</feature>
<sequence length="128" mass="14590">MSPPHNHHAPSHHHQPPPHHHSPPPHHHHPPPHHRDTVIIVPPPPPIRHHDTVVFVPPPVLLPRSTQPSSLSTPLTDLTELQTELQTDFLHFLMNSLSSASCFYHQVTVVEFQVPPPPYIFEKECHRS</sequence>
<comment type="caution">
    <text evidence="2">The sequence shown here is derived from an EMBL/GenBank/DDBJ whole genome shotgun (WGS) entry which is preliminary data.</text>
</comment>
<evidence type="ECO:0000256" key="1">
    <source>
        <dbReference type="SAM" id="MobiDB-lite"/>
    </source>
</evidence>
<dbReference type="EMBL" id="JAUIZM010000006">
    <property type="protein sequence ID" value="KAK1378421.1"/>
    <property type="molecule type" value="Genomic_DNA"/>
</dbReference>
<accession>A0AAD8MM64</accession>
<evidence type="ECO:0000313" key="2">
    <source>
        <dbReference type="EMBL" id="KAK1378421.1"/>
    </source>
</evidence>